<dbReference type="Proteomes" id="UP000466442">
    <property type="component" value="Unassembled WGS sequence"/>
</dbReference>
<feature type="compositionally biased region" description="Basic residues" evidence="1">
    <location>
        <begin position="73"/>
        <end position="85"/>
    </location>
</feature>
<dbReference type="PANTHER" id="PTHR47771:SF14">
    <property type="entry name" value="RH73259P"/>
    <property type="match status" value="1"/>
</dbReference>
<feature type="compositionally biased region" description="Basic and acidic residues" evidence="1">
    <location>
        <begin position="59"/>
        <end position="72"/>
    </location>
</feature>
<reference evidence="2" key="1">
    <citation type="journal article" date="2021" name="Mol. Ecol. Resour.">
        <title>Apolygus lucorum genome provides insights into omnivorousness and mesophyll feeding.</title>
        <authorList>
            <person name="Liu Y."/>
            <person name="Liu H."/>
            <person name="Wang H."/>
            <person name="Huang T."/>
            <person name="Liu B."/>
            <person name="Yang B."/>
            <person name="Yin L."/>
            <person name="Li B."/>
            <person name="Zhang Y."/>
            <person name="Zhang S."/>
            <person name="Jiang F."/>
            <person name="Zhang X."/>
            <person name="Ren Y."/>
            <person name="Wang B."/>
            <person name="Wang S."/>
            <person name="Lu Y."/>
            <person name="Wu K."/>
            <person name="Fan W."/>
            <person name="Wang G."/>
        </authorList>
    </citation>
    <scope>NUCLEOTIDE SEQUENCE</scope>
    <source>
        <strain evidence="2">12Hb</strain>
    </source>
</reference>
<proteinExistence type="predicted"/>
<feature type="region of interest" description="Disordered" evidence="1">
    <location>
        <begin position="195"/>
        <end position="248"/>
    </location>
</feature>
<dbReference type="AlphaFoldDB" id="A0A8S9XV29"/>
<keyword evidence="3" id="KW-1185">Reference proteome</keyword>
<evidence type="ECO:0000256" key="1">
    <source>
        <dbReference type="SAM" id="MobiDB-lite"/>
    </source>
</evidence>
<organism evidence="2 3">
    <name type="scientific">Apolygus lucorum</name>
    <name type="common">Small green plant bug</name>
    <name type="synonym">Lygocoris lucorum</name>
    <dbReference type="NCBI Taxonomy" id="248454"/>
    <lineage>
        <taxon>Eukaryota</taxon>
        <taxon>Metazoa</taxon>
        <taxon>Ecdysozoa</taxon>
        <taxon>Arthropoda</taxon>
        <taxon>Hexapoda</taxon>
        <taxon>Insecta</taxon>
        <taxon>Pterygota</taxon>
        <taxon>Neoptera</taxon>
        <taxon>Paraneoptera</taxon>
        <taxon>Hemiptera</taxon>
        <taxon>Heteroptera</taxon>
        <taxon>Panheteroptera</taxon>
        <taxon>Cimicomorpha</taxon>
        <taxon>Miridae</taxon>
        <taxon>Mirini</taxon>
        <taxon>Apolygus</taxon>
    </lineage>
</organism>
<gene>
    <name evidence="2" type="ORF">GE061_011977</name>
</gene>
<evidence type="ECO:0000313" key="2">
    <source>
        <dbReference type="EMBL" id="KAF6211465.1"/>
    </source>
</evidence>
<comment type="caution">
    <text evidence="2">The sequence shown here is derived from an EMBL/GenBank/DDBJ whole genome shotgun (WGS) entry which is preliminary data.</text>
</comment>
<feature type="compositionally biased region" description="Polar residues" evidence="1">
    <location>
        <begin position="38"/>
        <end position="58"/>
    </location>
</feature>
<evidence type="ECO:0000313" key="3">
    <source>
        <dbReference type="Proteomes" id="UP000466442"/>
    </source>
</evidence>
<sequence length="588" mass="66152">MAVKQVRFMEDKKKNSKFQFFMVADYDSADVIDVPPKNNKQPGKINNVQQQKPSINKENNGHSKPYNEDFVPKKHSGFGHHHSTTAHKSSTVPKSTTAVPASTIRPGRYHLNSSTTFSPLPSYKINASSINLVKNDPPSREGCLNCEESNQHKQHKYPVYPSKKDQPEGLQAVKLLGPDGDSILGDSKHHYTVAMPGTPQKQFNSTKPRVPKSGLNYRQHHSSLDQRERRKPFQGLDNAGSYSSHVGGSVEYVQRPKSGFYPENRFRTKGTKKPDMSDLYNLDELESSGSSISSSHVKYETKEIHIPYAVTVEKKVSYPIHIKVDRPVPVHIDKPYPVHVEKKVPVPVKVHVPQPYPIEKEVPYPVKIPIEVPRPVEVPKPVPYIVEKPVPVQIIKEVKFPVKVPVDVPVPYKVPLQVEKRIPYFIEKKVPFEVPVAVEKPYFVEIKKPFEVPVEKPHPVTVEKKIPVPMQVIEFVKVPIPVRVPIEGYSDYVMHRSGDSGSVPENDGNVGVVPAAKLEDTNLTTGKNQTEEPKMQKRMGVIDQPGGRPAFPHNIPNMISIEFSHPDLNQDPKVTLYTDGSEQLAERN</sequence>
<dbReference type="EMBL" id="WIXP02000004">
    <property type="protein sequence ID" value="KAF6211465.1"/>
    <property type="molecule type" value="Genomic_DNA"/>
</dbReference>
<accession>A0A8S9XV29</accession>
<feature type="region of interest" description="Disordered" evidence="1">
    <location>
        <begin position="33"/>
        <end position="113"/>
    </location>
</feature>
<name>A0A8S9XV29_APOLU</name>
<protein>
    <submittedName>
        <fullName evidence="2">Uncharacterized protein</fullName>
    </submittedName>
</protein>
<dbReference type="OrthoDB" id="6620433at2759"/>
<dbReference type="PANTHER" id="PTHR47771">
    <property type="entry name" value="LD27203P-RELATED"/>
    <property type="match status" value="1"/>
</dbReference>